<keyword evidence="5" id="KW-0812">Transmembrane</keyword>
<dbReference type="InterPro" id="IPR011678">
    <property type="entry name" value="EMC1_C"/>
</dbReference>
<evidence type="ECO:0000256" key="2">
    <source>
        <dbReference type="ARBA" id="ARBA00007904"/>
    </source>
</evidence>
<evidence type="ECO:0000259" key="13">
    <source>
        <dbReference type="Pfam" id="PF07774"/>
    </source>
</evidence>
<feature type="region of interest" description="Disordered" evidence="11">
    <location>
        <begin position="242"/>
        <end position="262"/>
    </location>
</feature>
<dbReference type="PANTHER" id="PTHR21573">
    <property type="entry name" value="ER MEMBRANE PROTEIN COMPLEX SUBUNIT 1"/>
    <property type="match status" value="1"/>
</dbReference>
<dbReference type="Proteomes" id="UP000398389">
    <property type="component" value="Unassembled WGS sequence"/>
</dbReference>
<evidence type="ECO:0000256" key="1">
    <source>
        <dbReference type="ARBA" id="ARBA00004115"/>
    </source>
</evidence>
<dbReference type="InterPro" id="IPR058545">
    <property type="entry name" value="Beta-prop_EMC1_1st"/>
</dbReference>
<dbReference type="GeneID" id="43580935"/>
<evidence type="ECO:0000256" key="3">
    <source>
        <dbReference type="ARBA" id="ARBA00011276"/>
    </source>
</evidence>
<keyword evidence="6 12" id="KW-0732">Signal</keyword>
<dbReference type="InterPro" id="IPR026895">
    <property type="entry name" value="EMC1"/>
</dbReference>
<reference evidence="15 16" key="1">
    <citation type="submission" date="2019-09" db="EMBL/GenBank/DDBJ databases">
        <authorList>
            <person name="Brejova B."/>
        </authorList>
    </citation>
    <scope>NUCLEOTIDE SEQUENCE [LARGE SCALE GENOMIC DNA]</scope>
</reference>
<evidence type="ECO:0000256" key="7">
    <source>
        <dbReference type="ARBA" id="ARBA00022824"/>
    </source>
</evidence>
<dbReference type="SUPFAM" id="SSF50998">
    <property type="entry name" value="Quinoprotein alcohol dehydrogenase-like"/>
    <property type="match status" value="1"/>
</dbReference>
<feature type="signal peptide" evidence="12">
    <location>
        <begin position="1"/>
        <end position="22"/>
    </location>
</feature>
<feature type="chain" id="PRO_5022803754" description="ER membrane protein complex subunit 1" evidence="12">
    <location>
        <begin position="23"/>
        <end position="945"/>
    </location>
</feature>
<dbReference type="PANTHER" id="PTHR21573:SF0">
    <property type="entry name" value="ER MEMBRANE PROTEIN COMPLEX SUBUNIT 1"/>
    <property type="match status" value="1"/>
</dbReference>
<feature type="domain" description="ER membrane protein complex subunit 1 C-terminal" evidence="13">
    <location>
        <begin position="716"/>
        <end position="943"/>
    </location>
</feature>
<evidence type="ECO:0000259" key="14">
    <source>
        <dbReference type="Pfam" id="PF25293"/>
    </source>
</evidence>
<comment type="subcellular location">
    <subcellularLocation>
        <location evidence="1">Endoplasmic reticulum membrane</location>
        <topology evidence="1">Single-pass type I membrane protein</topology>
    </subcellularLocation>
</comment>
<dbReference type="AlphaFoldDB" id="A0A5E8BK94"/>
<organism evidence="15 16">
    <name type="scientific">Magnusiomyces paraingens</name>
    <dbReference type="NCBI Taxonomy" id="2606893"/>
    <lineage>
        <taxon>Eukaryota</taxon>
        <taxon>Fungi</taxon>
        <taxon>Dikarya</taxon>
        <taxon>Ascomycota</taxon>
        <taxon>Saccharomycotina</taxon>
        <taxon>Dipodascomycetes</taxon>
        <taxon>Dipodascales</taxon>
        <taxon>Dipodascaceae</taxon>
        <taxon>Magnusiomyces</taxon>
    </lineage>
</organism>
<evidence type="ECO:0000313" key="16">
    <source>
        <dbReference type="Proteomes" id="UP000398389"/>
    </source>
</evidence>
<dbReference type="Pfam" id="PF07774">
    <property type="entry name" value="EMC1_C"/>
    <property type="match status" value="1"/>
</dbReference>
<proteinExistence type="inferred from homology"/>
<accession>A0A5E8BK94</accession>
<dbReference type="GO" id="GO:0034975">
    <property type="term" value="P:protein folding in endoplasmic reticulum"/>
    <property type="evidence" value="ECO:0007669"/>
    <property type="project" value="TreeGrafter"/>
</dbReference>
<dbReference type="EMBL" id="CABVLU010000002">
    <property type="protein sequence ID" value="VVT49123.1"/>
    <property type="molecule type" value="Genomic_DNA"/>
</dbReference>
<evidence type="ECO:0000256" key="6">
    <source>
        <dbReference type="ARBA" id="ARBA00022729"/>
    </source>
</evidence>
<sequence length="945" mass="104281">MVTLILFLQSLLALFCVKPVLAVFSDEAGVVDWHRKSLGLLKASPAPELYYSQHKSDHVIARINTTDGSIFWRKLFSFEANGPATPLLLSNYLPENEKGILVVGFSAEETCKLTSFDVTTGSVVWEVTVNGNCIDITFVKDFNGVYALTSSALYKIGSVAGAVLGQFTPELLHEPIEFAALSASGIILEDTSAGSLLEYKFTEEHSSQVKPHKDPFASSPLVLGPGKVVAYSDDGHTVWEEENKTSGEDIKPPTVHLDSKGELKSSSPADVFFLNGKVVITVSNTVIQAYSIETSELIYTIDNVGIFSKIDATKFAITKDSNIEIIDIKTGDIVSKQPFDQPITLITPSFIQYANGIVKPLSDQFKWTRDESLAHLDAALILDYPDDRKVSLDVKEALLEEHSNIYVAYVRRLSRHVRDLLWLIKKIAENPNALFSWSWLSSASSTDGTSANDAYFGFKKYFIAISQTGRIQALDSTKSGETVWVKDLLTPRAHGSPKFLVTSLEEKVTVVDPSTNKVITLDGLTGNILEEATVLLESDDSISRILTLYLPGIQTTTEEEDIDSVTAEEKTETSVLLTTSGKLYGLDGQVFSSPVPIYITKTLEDKSALVGLFVNGTSISQIWRFNVPSDHVIQNVASRHELDFTVNIGQVLSDRSVLYKYLHNNLLAITATGPGSLYVYLLDSASGRILHSKHHNTGTGIDKYAVDEYTHLVVGENWIVYTYWSTNPTLGQIVVVWDLYESEISNQRTMAKKNKKGKLESAPYSSFDNFEDPFVKSQAYYIPTQHARVTGLGITRTRYGITLRDVIAATSRNQILSLPKRGNYLSARRPVDRDPTSAEASEEGISRYDSLLPYDPARQVLSHTRQVVRVSTLLTVPTVLESTSIVIGYGLDIFGTKVAPSGLFDVLTPSFGRDKLIYTMAAMTGLALYLKPLVAKRKTNNFWGN</sequence>
<dbReference type="InterPro" id="IPR011047">
    <property type="entry name" value="Quinoprotein_ADH-like_sf"/>
</dbReference>
<dbReference type="Gene3D" id="2.130.10.10">
    <property type="entry name" value="YVTN repeat-like/Quinoprotein amine dehydrogenase"/>
    <property type="match status" value="1"/>
</dbReference>
<keyword evidence="16" id="KW-1185">Reference proteome</keyword>
<evidence type="ECO:0000256" key="8">
    <source>
        <dbReference type="ARBA" id="ARBA00022989"/>
    </source>
</evidence>
<name>A0A5E8BK94_9ASCO</name>
<dbReference type="RefSeq" id="XP_031852726.1">
    <property type="nucleotide sequence ID" value="XM_031996835.1"/>
</dbReference>
<comment type="subunit">
    <text evidence="3">Component of the ER membrane protein complex (EMC).</text>
</comment>
<dbReference type="OrthoDB" id="28092at2759"/>
<protein>
    <recommendedName>
        <fullName evidence="4">ER membrane protein complex subunit 1</fullName>
    </recommendedName>
</protein>
<keyword evidence="7" id="KW-0256">Endoplasmic reticulum</keyword>
<feature type="domain" description="EMC1 first beta-propeller" evidence="14">
    <location>
        <begin position="22"/>
        <end position="163"/>
    </location>
</feature>
<keyword evidence="9" id="KW-0472">Membrane</keyword>
<dbReference type="InterPro" id="IPR015943">
    <property type="entry name" value="WD40/YVTN_repeat-like_dom_sf"/>
</dbReference>
<evidence type="ECO:0000256" key="4">
    <source>
        <dbReference type="ARBA" id="ARBA00020824"/>
    </source>
</evidence>
<comment type="similarity">
    <text evidence="2">Belongs to the EMC1 family.</text>
</comment>
<dbReference type="Pfam" id="PF25293">
    <property type="entry name" value="Beta-prop_EMC1_N"/>
    <property type="match status" value="1"/>
</dbReference>
<evidence type="ECO:0000256" key="5">
    <source>
        <dbReference type="ARBA" id="ARBA00022692"/>
    </source>
</evidence>
<evidence type="ECO:0000256" key="9">
    <source>
        <dbReference type="ARBA" id="ARBA00023136"/>
    </source>
</evidence>
<evidence type="ECO:0000313" key="15">
    <source>
        <dbReference type="EMBL" id="VVT49123.1"/>
    </source>
</evidence>
<evidence type="ECO:0000256" key="12">
    <source>
        <dbReference type="SAM" id="SignalP"/>
    </source>
</evidence>
<keyword evidence="8" id="KW-1133">Transmembrane helix</keyword>
<dbReference type="GO" id="GO:0072546">
    <property type="term" value="C:EMC complex"/>
    <property type="evidence" value="ECO:0007669"/>
    <property type="project" value="InterPro"/>
</dbReference>
<gene>
    <name evidence="15" type="ORF">SAPINGB_P002115</name>
</gene>
<evidence type="ECO:0000256" key="11">
    <source>
        <dbReference type="SAM" id="MobiDB-lite"/>
    </source>
</evidence>
<evidence type="ECO:0000256" key="10">
    <source>
        <dbReference type="ARBA" id="ARBA00023180"/>
    </source>
</evidence>
<keyword evidence="10" id="KW-0325">Glycoprotein</keyword>